<comment type="caution">
    <text evidence="11">The sequence shown here is derived from an EMBL/GenBank/DDBJ whole genome shotgun (WGS) entry which is preliminary data.</text>
</comment>
<proteinExistence type="inferred from homology"/>
<evidence type="ECO:0000256" key="7">
    <source>
        <dbReference type="ARBA" id="ARBA00023268"/>
    </source>
</evidence>
<keyword evidence="5" id="KW-0234">DNA repair</keyword>
<evidence type="ECO:0000256" key="6">
    <source>
        <dbReference type="ARBA" id="ARBA00023239"/>
    </source>
</evidence>
<dbReference type="Pfam" id="PF00730">
    <property type="entry name" value="HhH-GPD"/>
    <property type="match status" value="1"/>
</dbReference>
<evidence type="ECO:0000256" key="2">
    <source>
        <dbReference type="ARBA" id="ARBA00012720"/>
    </source>
</evidence>
<evidence type="ECO:0000313" key="11">
    <source>
        <dbReference type="EMBL" id="MBC5679495.1"/>
    </source>
</evidence>
<dbReference type="CDD" id="cd00056">
    <property type="entry name" value="ENDO3c"/>
    <property type="match status" value="1"/>
</dbReference>
<dbReference type="Gene3D" id="1.10.1670.10">
    <property type="entry name" value="Helix-hairpin-Helix base-excision DNA repair enzymes (C-terminal)"/>
    <property type="match status" value="1"/>
</dbReference>
<dbReference type="SMART" id="SM00478">
    <property type="entry name" value="ENDO3c"/>
    <property type="match status" value="1"/>
</dbReference>
<dbReference type="Gene3D" id="3.30.310.260">
    <property type="match status" value="1"/>
</dbReference>
<evidence type="ECO:0000259" key="10">
    <source>
        <dbReference type="SMART" id="SM00478"/>
    </source>
</evidence>
<dbReference type="InterPro" id="IPR012904">
    <property type="entry name" value="OGG_N"/>
</dbReference>
<keyword evidence="12" id="KW-1185">Reference proteome</keyword>
<evidence type="ECO:0000313" key="12">
    <source>
        <dbReference type="Proteomes" id="UP000628463"/>
    </source>
</evidence>
<dbReference type="EMBL" id="JACOPD010000001">
    <property type="protein sequence ID" value="MBC5679495.1"/>
    <property type="molecule type" value="Genomic_DNA"/>
</dbReference>
<dbReference type="PANTHER" id="PTHR10242">
    <property type="entry name" value="8-OXOGUANINE DNA GLYCOSYLASE"/>
    <property type="match status" value="1"/>
</dbReference>
<dbReference type="InterPro" id="IPR023170">
    <property type="entry name" value="HhH_base_excis_C"/>
</dbReference>
<dbReference type="InterPro" id="IPR003265">
    <property type="entry name" value="HhH-GPD_domain"/>
</dbReference>
<dbReference type="Pfam" id="PF07934">
    <property type="entry name" value="OGG_N"/>
    <property type="match status" value="1"/>
</dbReference>
<evidence type="ECO:0000256" key="3">
    <source>
        <dbReference type="ARBA" id="ARBA00022763"/>
    </source>
</evidence>
<dbReference type="SUPFAM" id="SSF55945">
    <property type="entry name" value="TATA-box binding protein-like"/>
    <property type="match status" value="1"/>
</dbReference>
<dbReference type="InterPro" id="IPR052054">
    <property type="entry name" value="Oxidative_DNA_repair_enzyme"/>
</dbReference>
<comment type="catalytic activity">
    <reaction evidence="9">
        <text>2'-deoxyribonucleotide-(2'-deoxyribose 5'-phosphate)-2'-deoxyribonucleotide-DNA = a 3'-end 2'-deoxyribonucleotide-(2,3-dehydro-2,3-deoxyribose 5'-phosphate)-DNA + a 5'-end 5'-phospho-2'-deoxyribonucleoside-DNA + H(+)</text>
        <dbReference type="Rhea" id="RHEA:66592"/>
        <dbReference type="Rhea" id="RHEA-COMP:13180"/>
        <dbReference type="Rhea" id="RHEA-COMP:16897"/>
        <dbReference type="Rhea" id="RHEA-COMP:17067"/>
        <dbReference type="ChEBI" id="CHEBI:15378"/>
        <dbReference type="ChEBI" id="CHEBI:136412"/>
        <dbReference type="ChEBI" id="CHEBI:157695"/>
        <dbReference type="ChEBI" id="CHEBI:167181"/>
        <dbReference type="EC" id="4.2.99.18"/>
    </reaction>
</comment>
<evidence type="ECO:0000256" key="4">
    <source>
        <dbReference type="ARBA" id="ARBA00022801"/>
    </source>
</evidence>
<keyword evidence="6" id="KW-0456">Lyase</keyword>
<keyword evidence="8" id="KW-0326">Glycosidase</keyword>
<organism evidence="11 12">
    <name type="scientific">Lachnospira hominis</name>
    <name type="common">ex Liu et al. 2021</name>
    <dbReference type="NCBI Taxonomy" id="2763051"/>
    <lineage>
        <taxon>Bacteria</taxon>
        <taxon>Bacillati</taxon>
        <taxon>Bacillota</taxon>
        <taxon>Clostridia</taxon>
        <taxon>Lachnospirales</taxon>
        <taxon>Lachnospiraceae</taxon>
        <taxon>Lachnospira</taxon>
    </lineage>
</organism>
<evidence type="ECO:0000256" key="8">
    <source>
        <dbReference type="ARBA" id="ARBA00023295"/>
    </source>
</evidence>
<evidence type="ECO:0000256" key="1">
    <source>
        <dbReference type="ARBA" id="ARBA00010679"/>
    </source>
</evidence>
<evidence type="ECO:0000256" key="9">
    <source>
        <dbReference type="ARBA" id="ARBA00044632"/>
    </source>
</evidence>
<name>A0ABR7FXU3_9FIRM</name>
<dbReference type="SUPFAM" id="SSF48150">
    <property type="entry name" value="DNA-glycosylase"/>
    <property type="match status" value="1"/>
</dbReference>
<dbReference type="InterPro" id="IPR011257">
    <property type="entry name" value="DNA_glycosylase"/>
</dbReference>
<keyword evidence="3" id="KW-0227">DNA damage</keyword>
<keyword evidence="7" id="KW-0511">Multifunctional enzyme</keyword>
<sequence length="297" mass="34678">MDVEYKGKDTIIHNLKDFDLGQTMECGQCFHFQKIDDDEYGMSAYGKFLHAAQKDDKMYLFDTTKEEFEKIWCHYFDLDRDYGEIKSFLLKEDEKLREAVEKMWGVRILNQEFFETLISFIISQNKQIPHIKQIVARISHDYGKYQGSVGGIDFYGFPTPQQLSQADIDALRECKTGFRAPYIYNAVEFVNNEIIKEENLRKCGVDECREQLMKIKGVGMKVANCVSLFGLGYREAFPVDVWIKRIMQSLYFDGEEHSNAEIESYGVEHFGKYGGYAQQYLFYYGKSEKIGLKNKTN</sequence>
<evidence type="ECO:0000256" key="5">
    <source>
        <dbReference type="ARBA" id="ARBA00023204"/>
    </source>
</evidence>
<dbReference type="EC" id="4.2.99.18" evidence="2"/>
<comment type="similarity">
    <text evidence="1">Belongs to the type-1 OGG1 family.</text>
</comment>
<accession>A0ABR7FXU3</accession>
<gene>
    <name evidence="11" type="ORF">H8S01_00755</name>
</gene>
<dbReference type="RefSeq" id="WP_021866851.1">
    <property type="nucleotide sequence ID" value="NZ_JACOPD010000001.1"/>
</dbReference>
<reference evidence="11 12" key="1">
    <citation type="submission" date="2020-08" db="EMBL/GenBank/DDBJ databases">
        <title>Genome public.</title>
        <authorList>
            <person name="Liu C."/>
            <person name="Sun Q."/>
        </authorList>
    </citation>
    <scope>NUCLEOTIDE SEQUENCE [LARGE SCALE GENOMIC DNA]</scope>
    <source>
        <strain evidence="11 12">NSJ-43</strain>
    </source>
</reference>
<protein>
    <recommendedName>
        <fullName evidence="2">DNA-(apurinic or apyrimidinic site) lyase</fullName>
        <ecNumber evidence="2">4.2.99.18</ecNumber>
    </recommendedName>
</protein>
<dbReference type="Gene3D" id="1.10.340.30">
    <property type="entry name" value="Hypothetical protein, domain 2"/>
    <property type="match status" value="1"/>
</dbReference>
<dbReference type="Proteomes" id="UP000628463">
    <property type="component" value="Unassembled WGS sequence"/>
</dbReference>
<feature type="domain" description="HhH-GPD" evidence="10">
    <location>
        <begin position="122"/>
        <end position="286"/>
    </location>
</feature>
<keyword evidence="4" id="KW-0378">Hydrolase</keyword>
<dbReference type="PANTHER" id="PTHR10242:SF2">
    <property type="entry name" value="N-GLYCOSYLASE_DNA LYASE"/>
    <property type="match status" value="1"/>
</dbReference>